<name>A0A1H7VVL1_9HYPH</name>
<protein>
    <submittedName>
        <fullName evidence="2">Uncharacterized protein</fullName>
    </submittedName>
</protein>
<dbReference type="PANTHER" id="PTHR42815">
    <property type="entry name" value="FAD-BINDING, PUTATIVE (AFU_ORTHOLOGUE AFUA_6G07600)-RELATED"/>
    <property type="match status" value="1"/>
</dbReference>
<dbReference type="Gene3D" id="2.30.110.10">
    <property type="entry name" value="Electron Transport, Fmn-binding Protein, Chain A"/>
    <property type="match status" value="1"/>
</dbReference>
<sequence length="303" mass="32234">MDASPFHDGELEAQALAGESSRGTGIRDFMPDQHRDFFALLPYLFAAGRDAQGKPIATILTGPEGFVTSPTPNELAIAALPASGDPADATLSVGASVGLLGLDLRTRRRNRANGVISERDGNGLRIAVSQSFGNCAKYIQLRQHEPVSASAPAVEELGGLDPAASALMTEADTLFIASGSETGLDISHRGGRPGFVRIEGERLAIPDFAGNSYFNTFGNLLREPATSLLFIDFAKGDVLQLQGTAKIIWTGPELAGIDGAERLLKVEVTRAWRRKATLPLRWSEPEPAPTTLATGSWRQDQAA</sequence>
<dbReference type="AlphaFoldDB" id="A0A1H7VVL1"/>
<feature type="region of interest" description="Disordered" evidence="1">
    <location>
        <begin position="283"/>
        <end position="303"/>
    </location>
</feature>
<evidence type="ECO:0000313" key="2">
    <source>
        <dbReference type="EMBL" id="SEM13220.1"/>
    </source>
</evidence>
<dbReference type="OrthoDB" id="9786134at2"/>
<evidence type="ECO:0000256" key="1">
    <source>
        <dbReference type="SAM" id="MobiDB-lite"/>
    </source>
</evidence>
<dbReference type="EMBL" id="FOAN01000007">
    <property type="protein sequence ID" value="SEM13220.1"/>
    <property type="molecule type" value="Genomic_DNA"/>
</dbReference>
<feature type="compositionally biased region" description="Polar residues" evidence="1">
    <location>
        <begin position="291"/>
        <end position="303"/>
    </location>
</feature>
<keyword evidence="3" id="KW-1185">Reference proteome</keyword>
<reference evidence="3" key="1">
    <citation type="submission" date="2016-10" db="EMBL/GenBank/DDBJ databases">
        <authorList>
            <person name="Varghese N."/>
            <person name="Submissions S."/>
        </authorList>
    </citation>
    <scope>NUCLEOTIDE SEQUENCE [LARGE SCALE GENOMIC DNA]</scope>
    <source>
        <strain evidence="3">LMG 26383,CCUG 61248,R- 45681</strain>
    </source>
</reference>
<dbReference type="RefSeq" id="WP_091839333.1">
    <property type="nucleotide sequence ID" value="NZ_FOAN01000007.1"/>
</dbReference>
<organism evidence="2 3">
    <name type="scientific">Bosea lupini</name>
    <dbReference type="NCBI Taxonomy" id="1036779"/>
    <lineage>
        <taxon>Bacteria</taxon>
        <taxon>Pseudomonadati</taxon>
        <taxon>Pseudomonadota</taxon>
        <taxon>Alphaproteobacteria</taxon>
        <taxon>Hyphomicrobiales</taxon>
        <taxon>Boseaceae</taxon>
        <taxon>Bosea</taxon>
    </lineage>
</organism>
<dbReference type="InterPro" id="IPR012349">
    <property type="entry name" value="Split_barrel_FMN-bd"/>
</dbReference>
<dbReference type="SUPFAM" id="SSF50475">
    <property type="entry name" value="FMN-binding split barrel"/>
    <property type="match status" value="1"/>
</dbReference>
<dbReference type="Proteomes" id="UP000199664">
    <property type="component" value="Unassembled WGS sequence"/>
</dbReference>
<proteinExistence type="predicted"/>
<accession>A0A1H7VVL1</accession>
<dbReference type="STRING" id="1036779.SAMN04515666_107290"/>
<dbReference type="PANTHER" id="PTHR42815:SF2">
    <property type="entry name" value="FAD-BINDING, PUTATIVE (AFU_ORTHOLOGUE AFUA_6G07600)-RELATED"/>
    <property type="match status" value="1"/>
</dbReference>
<evidence type="ECO:0000313" key="3">
    <source>
        <dbReference type="Proteomes" id="UP000199664"/>
    </source>
</evidence>
<gene>
    <name evidence="2" type="ORF">SAMN04515666_107290</name>
</gene>